<reference evidence="4" key="1">
    <citation type="submission" date="2024-05" db="EMBL/GenBank/DDBJ databases">
        <title>Isolation and characterization of Sporomusa carbonis sp. nov., a carboxydotrophic hydrogenogen in the genus of Sporomusa isolated from a charcoal burning pile.</title>
        <authorList>
            <person name="Boeer T."/>
            <person name="Rosenbaum F."/>
            <person name="Eysell L."/>
            <person name="Mueller V."/>
            <person name="Daniel R."/>
            <person name="Poehlein A."/>
        </authorList>
    </citation>
    <scope>NUCLEOTIDE SEQUENCE [LARGE SCALE GENOMIC DNA]</scope>
    <source>
        <strain evidence="4">DSM 3132</strain>
    </source>
</reference>
<feature type="coiled-coil region" evidence="2">
    <location>
        <begin position="175"/>
        <end position="202"/>
    </location>
</feature>
<evidence type="ECO:0000259" key="3">
    <source>
        <dbReference type="Pfam" id="PF00535"/>
    </source>
</evidence>
<dbReference type="CDD" id="cd02511">
    <property type="entry name" value="Beta4Glucosyltransferase"/>
    <property type="match status" value="1"/>
</dbReference>
<evidence type="ECO:0000313" key="5">
    <source>
        <dbReference type="Proteomes" id="UP000216052"/>
    </source>
</evidence>
<evidence type="ECO:0000313" key="4">
    <source>
        <dbReference type="EMBL" id="XFO75026.1"/>
    </source>
</evidence>
<dbReference type="SUPFAM" id="SSF53448">
    <property type="entry name" value="Nucleotide-diphospho-sugar transferases"/>
    <property type="match status" value="1"/>
</dbReference>
<dbReference type="Gene3D" id="1.25.40.10">
    <property type="entry name" value="Tetratricopeptide repeat domain"/>
    <property type="match status" value="4"/>
</dbReference>
<dbReference type="PANTHER" id="PTHR43630:SF2">
    <property type="entry name" value="GLYCOSYLTRANSFERASE"/>
    <property type="match status" value="1"/>
</dbReference>
<dbReference type="InterPro" id="IPR011990">
    <property type="entry name" value="TPR-like_helical_dom_sf"/>
</dbReference>
<name>A0ABZ3JB31_SPOA4</name>
<dbReference type="RefSeq" id="WP_093796626.1">
    <property type="nucleotide sequence ID" value="NZ_CP155571.1"/>
</dbReference>
<dbReference type="InterPro" id="IPR001173">
    <property type="entry name" value="Glyco_trans_2-like"/>
</dbReference>
<dbReference type="EMBL" id="CP155571">
    <property type="protein sequence ID" value="XFO75026.1"/>
    <property type="molecule type" value="Genomic_DNA"/>
</dbReference>
<dbReference type="Gene3D" id="3.90.550.10">
    <property type="entry name" value="Spore Coat Polysaccharide Biosynthesis Protein SpsA, Chain A"/>
    <property type="match status" value="1"/>
</dbReference>
<feature type="repeat" description="TPR" evidence="1">
    <location>
        <begin position="323"/>
        <end position="356"/>
    </location>
</feature>
<proteinExistence type="predicted"/>
<dbReference type="PROSITE" id="PS50005">
    <property type="entry name" value="TPR"/>
    <property type="match status" value="2"/>
</dbReference>
<protein>
    <recommendedName>
        <fullName evidence="3">Glycosyltransferase 2-like domain-containing protein</fullName>
    </recommendedName>
</protein>
<evidence type="ECO:0000256" key="2">
    <source>
        <dbReference type="SAM" id="Coils"/>
    </source>
</evidence>
<keyword evidence="1" id="KW-0802">TPR repeat</keyword>
<accession>A0ABZ3JB31</accession>
<dbReference type="Proteomes" id="UP000216052">
    <property type="component" value="Chromosome"/>
</dbReference>
<dbReference type="SUPFAM" id="SSF48452">
    <property type="entry name" value="TPR-like"/>
    <property type="match status" value="1"/>
</dbReference>
<dbReference type="PANTHER" id="PTHR43630">
    <property type="entry name" value="POLY-BETA-1,6-N-ACETYL-D-GLUCOSAMINE SYNTHASE"/>
    <property type="match status" value="1"/>
</dbReference>
<dbReference type="SMART" id="SM00028">
    <property type="entry name" value="TPR"/>
    <property type="match status" value="3"/>
</dbReference>
<feature type="domain" description="Glycosyltransferase 2-like" evidence="3">
    <location>
        <begin position="5"/>
        <end position="129"/>
    </location>
</feature>
<organism evidence="4 5">
    <name type="scientific">Sporomusa acidovorans (strain ATCC 49682 / DSM 3132 / Mol)</name>
    <dbReference type="NCBI Taxonomy" id="1123286"/>
    <lineage>
        <taxon>Bacteria</taxon>
        <taxon>Bacillati</taxon>
        <taxon>Bacillota</taxon>
        <taxon>Negativicutes</taxon>
        <taxon>Selenomonadales</taxon>
        <taxon>Sporomusaceae</taxon>
        <taxon>Sporomusa</taxon>
    </lineage>
</organism>
<dbReference type="Pfam" id="PF00535">
    <property type="entry name" value="Glycos_transf_2"/>
    <property type="match status" value="1"/>
</dbReference>
<dbReference type="InterPro" id="IPR029044">
    <property type="entry name" value="Nucleotide-diphossugar_trans"/>
</dbReference>
<sequence length="659" mass="75881">MPTISLCMIVRDEEKCIAKCLASVQGVANEIIVVDTGSKDETKKVAAGFGAKIIDFIWTGSFADARNASLEAANGDWVLFLDADEYLELPSHEALRKATAQVDVEGYYIPIVNIYGNDQKPEQCRDILFRLFRNRSEYRFRGIIHEQVLNSILEKDQNANIVIAHDVAIYHYGYLDSQIQEKDKINRNLAILEQQIKEYPEDNYVIYQYGLELYRAERYGESIEMLKKALAGLKPEGPASMYYPKLIRLLVMAHYQERRNEEAIEYVKYGLSLYPDYADLYHYGGLCYYELNTYGTSFDYFMKATAQGEQAYIYGAYPGMRGYKSYYYLGKICEQFGNEEEALRYYLAGLQDNPSFHSALEQIIRILVKGEETDDVRIALANMCDCCTAEAKFIVGRMLFMECAYQLAGEYLEAAVAAGLNTAEAKIYLAVCLGQQDRVIEALRLLDEYVNDSEQYVRVMVNKAIIFWLQDNAFKVRSITDSLILLGLDEDFMAIVKLLRARPNEELGLVTLRTDSSELLFDILVRALDHRDFRKADEILVRMQQAWIKTHALRLMQIYLRYDRLNEAERYGHICLADSQVSFDALVCMGDIKSKKAEYWEATEYYRTAINSAPYNPRAYVNLLKMYDKLCLVTLKMAVEKHPDVELFKTMLEQEKAKL</sequence>
<gene>
    <name evidence="4" type="ORF">SPACI_051370</name>
</gene>
<dbReference type="InterPro" id="IPR019734">
    <property type="entry name" value="TPR_rpt"/>
</dbReference>
<feature type="repeat" description="TPR" evidence="1">
    <location>
        <begin position="583"/>
        <end position="616"/>
    </location>
</feature>
<keyword evidence="2" id="KW-0175">Coiled coil</keyword>
<keyword evidence="5" id="KW-1185">Reference proteome</keyword>
<evidence type="ECO:0000256" key="1">
    <source>
        <dbReference type="PROSITE-ProRule" id="PRU00339"/>
    </source>
</evidence>